<gene>
    <name evidence="1" type="ORF">METZ01_LOCUS456368</name>
</gene>
<dbReference type="Gene3D" id="3.90.550.10">
    <property type="entry name" value="Spore Coat Polysaccharide Biosynthesis Protein SpsA, Chain A"/>
    <property type="match status" value="1"/>
</dbReference>
<dbReference type="GO" id="GO:0005829">
    <property type="term" value="C:cytosol"/>
    <property type="evidence" value="ECO:0007669"/>
    <property type="project" value="TreeGrafter"/>
</dbReference>
<name>A0A383A7A6_9ZZZZ</name>
<dbReference type="EMBL" id="UINC01189701">
    <property type="protein sequence ID" value="SVE03514.1"/>
    <property type="molecule type" value="Genomic_DNA"/>
</dbReference>
<proteinExistence type="predicted"/>
<accession>A0A383A7A6</accession>
<dbReference type="Pfam" id="PF02348">
    <property type="entry name" value="CTP_transf_3"/>
    <property type="match status" value="1"/>
</dbReference>
<dbReference type="InterPro" id="IPR003329">
    <property type="entry name" value="Cytidylyl_trans"/>
</dbReference>
<dbReference type="PANTHER" id="PTHR42866">
    <property type="entry name" value="3-DEOXY-MANNO-OCTULOSONATE CYTIDYLYLTRANSFERASE"/>
    <property type="match status" value="1"/>
</dbReference>
<dbReference type="SUPFAM" id="SSF53448">
    <property type="entry name" value="Nucleotide-diphospho-sugar transferases"/>
    <property type="match status" value="1"/>
</dbReference>
<sequence>MGSTRFPGKVMVELNDNHNVLDYVINQLRFSKSIKNLIIATTFLEEDDIIVEYAKKNNLEYFRGEPLDVLDRYYQCAKKFSLETIVRMTSDSPFLDPLIVDKTVNKFQEGDFDF</sequence>
<evidence type="ECO:0000313" key="1">
    <source>
        <dbReference type="EMBL" id="SVE03514.1"/>
    </source>
</evidence>
<dbReference type="PANTHER" id="PTHR42866:SF1">
    <property type="entry name" value="SPORE COAT POLYSACCHARIDE BIOSYNTHESIS PROTEIN SPSF"/>
    <property type="match status" value="1"/>
</dbReference>
<dbReference type="AlphaFoldDB" id="A0A383A7A6"/>
<feature type="non-terminal residue" evidence="1">
    <location>
        <position position="114"/>
    </location>
</feature>
<protein>
    <recommendedName>
        <fullName evidence="2">Acylneuraminate cytidylyltransferase</fullName>
    </recommendedName>
</protein>
<organism evidence="1">
    <name type="scientific">marine metagenome</name>
    <dbReference type="NCBI Taxonomy" id="408172"/>
    <lineage>
        <taxon>unclassified sequences</taxon>
        <taxon>metagenomes</taxon>
        <taxon>ecological metagenomes</taxon>
    </lineage>
</organism>
<reference evidence="1" key="1">
    <citation type="submission" date="2018-05" db="EMBL/GenBank/DDBJ databases">
        <authorList>
            <person name="Lanie J.A."/>
            <person name="Ng W.-L."/>
            <person name="Kazmierczak K.M."/>
            <person name="Andrzejewski T.M."/>
            <person name="Davidsen T.M."/>
            <person name="Wayne K.J."/>
            <person name="Tettelin H."/>
            <person name="Glass J.I."/>
            <person name="Rusch D."/>
            <person name="Podicherti R."/>
            <person name="Tsui H.-C.T."/>
            <person name="Winkler M.E."/>
        </authorList>
    </citation>
    <scope>NUCLEOTIDE SEQUENCE</scope>
</reference>
<evidence type="ECO:0008006" key="2">
    <source>
        <dbReference type="Google" id="ProtNLM"/>
    </source>
</evidence>
<dbReference type="InterPro" id="IPR029044">
    <property type="entry name" value="Nucleotide-diphossugar_trans"/>
</dbReference>